<dbReference type="eggNOG" id="KOG0694">
    <property type="taxonomic scope" value="Eukaryota"/>
</dbReference>
<evidence type="ECO:0000313" key="1">
    <source>
        <dbReference type="Proteomes" id="UP000095282"/>
    </source>
</evidence>
<keyword evidence="1" id="KW-1185">Reference proteome</keyword>
<dbReference type="Proteomes" id="UP000095282">
    <property type="component" value="Unplaced"/>
</dbReference>
<proteinExistence type="predicted"/>
<reference evidence="2" key="1">
    <citation type="submission" date="2016-11" db="UniProtKB">
        <authorList>
            <consortium name="WormBaseParasite"/>
        </authorList>
    </citation>
    <scope>IDENTIFICATION</scope>
</reference>
<dbReference type="AlphaFoldDB" id="A0A1I7U0N4"/>
<dbReference type="WBParaSite" id="Csp11.Scaffold629.g13674.t1">
    <property type="protein sequence ID" value="Csp11.Scaffold629.g13674.t1"/>
    <property type="gene ID" value="Csp11.Scaffold629.g13674"/>
</dbReference>
<name>A0A1I7U0N4_9PELO</name>
<organism evidence="1 2">
    <name type="scientific">Caenorhabditis tropicalis</name>
    <dbReference type="NCBI Taxonomy" id="1561998"/>
    <lineage>
        <taxon>Eukaryota</taxon>
        <taxon>Metazoa</taxon>
        <taxon>Ecdysozoa</taxon>
        <taxon>Nematoda</taxon>
        <taxon>Chromadorea</taxon>
        <taxon>Rhabditida</taxon>
        <taxon>Rhabditina</taxon>
        <taxon>Rhabditomorpha</taxon>
        <taxon>Rhabditoidea</taxon>
        <taxon>Rhabditidae</taxon>
        <taxon>Peloderinae</taxon>
        <taxon>Caenorhabditis</taxon>
    </lineage>
</organism>
<evidence type="ECO:0000313" key="2">
    <source>
        <dbReference type="WBParaSite" id="Csp11.Scaffold629.g13674.t1"/>
    </source>
</evidence>
<dbReference type="Gene3D" id="1.10.287.160">
    <property type="entry name" value="HR1 repeat"/>
    <property type="match status" value="1"/>
</dbReference>
<protein>
    <submittedName>
        <fullName evidence="2">COMM domain-containing protein</fullName>
    </submittedName>
</protein>
<accession>A0A1I7U0N4</accession>
<dbReference type="STRING" id="1561998.A0A1I7U0N4"/>
<sequence length="70" mass="8164">MVELAITTSLPLPIIRKDAKKKLKIKSGYSRIKLITSDRRQSEFIRFELSDLNEQVADLQEDLQPIFNNF</sequence>